<reference evidence="3 4" key="1">
    <citation type="submission" date="2019-08" db="EMBL/GenBank/DDBJ databases">
        <title>Bacillus genomes from the desert of Cuatro Cienegas, Coahuila.</title>
        <authorList>
            <person name="Olmedo-Alvarez G."/>
        </authorList>
    </citation>
    <scope>NUCLEOTIDE SEQUENCE [LARGE SCALE GENOMIC DNA]</scope>
    <source>
        <strain evidence="3 4">CH451a_14T</strain>
    </source>
</reference>
<dbReference type="Pfam" id="PF04122">
    <property type="entry name" value="CW_binding_2"/>
    <property type="match status" value="3"/>
</dbReference>
<protein>
    <submittedName>
        <fullName evidence="3">Transglycosylase SLT domain-containing protein</fullName>
    </submittedName>
</protein>
<dbReference type="Proteomes" id="UP000325054">
    <property type="component" value="Unassembled WGS sequence"/>
</dbReference>
<dbReference type="InterPro" id="IPR008258">
    <property type="entry name" value="Transglycosylase_SLT_dom_1"/>
</dbReference>
<dbReference type="Gene3D" id="3.40.50.12090">
    <property type="match status" value="2"/>
</dbReference>
<dbReference type="OrthoDB" id="2690990at2"/>
<feature type="signal peptide" evidence="1">
    <location>
        <begin position="1"/>
        <end position="28"/>
    </location>
</feature>
<feature type="domain" description="Transglycosylase SLT" evidence="2">
    <location>
        <begin position="45"/>
        <end position="151"/>
    </location>
</feature>
<accession>A0A5D4TLW8</accession>
<comment type="caution">
    <text evidence="3">The sequence shown here is derived from an EMBL/GenBank/DDBJ whole genome shotgun (WGS) entry which is preliminary data.</text>
</comment>
<sequence>MKLSKAKKLAGVLALSMAISIAPSQSLAASNNENPSSYEMNKLLTEAALEHNVPPEIVKAIAYQESAWKQFKEDGTPVMNLDGDNGIGIMQITNNSNYDTNRLKTDIKYNIDSGIEILKQKWNETPAVADRDPDILESWYFALLAYNGKVNANSAFEKSKPGAPRYYGSYQDLVYGILSGANNTMFNGNQVNNIDFSPADFTYGGSPDYFLAIKDRQYDLTDEGHITKHKFEKGDLVLSDKGAKFRSSPTSYNNAPLRPLLGKDESEVLEIRSSFVYDTTFKDPDSEQSQKMSWDQKIANHYVWYNVDRQEKVEGNKAPTYVASGALKYMGKRMAGAGRFATAETISKQGWEKADTVVIANGKNFPDALAGAPLAHKYNAPLLLTEKDTLPAQTKREIERLGAKKVYILGGEAAISSSVAKAVDGLKGVSIERISGDDRYETAAKIAAKVNPNPEKAIVASGTEFPDALSAAPYAARNGYPILLTDPAQLNKHTKAALQGVKNPIVAGGEAAISDKVFHSIAGAERIKGADRYETSVKMAEKLPVSEKVFIATGKEFADALAGSVLAAKENIPVVLTKPDSLPSSLKRLINTNGYDEFNLFGGNKAVDVDQELGDIIEGR</sequence>
<dbReference type="RefSeq" id="WP_148992510.1">
    <property type="nucleotide sequence ID" value="NZ_VTEW01000015.1"/>
</dbReference>
<gene>
    <name evidence="3" type="ORF">FZC80_16545</name>
</gene>
<dbReference type="SUPFAM" id="SSF53955">
    <property type="entry name" value="Lysozyme-like"/>
    <property type="match status" value="1"/>
</dbReference>
<dbReference type="InterPro" id="IPR051922">
    <property type="entry name" value="Bact_Sporulation_Assoc"/>
</dbReference>
<evidence type="ECO:0000259" key="2">
    <source>
        <dbReference type="Pfam" id="PF01464"/>
    </source>
</evidence>
<evidence type="ECO:0000313" key="3">
    <source>
        <dbReference type="EMBL" id="TYS75811.1"/>
    </source>
</evidence>
<dbReference type="EMBL" id="VTEW01000015">
    <property type="protein sequence ID" value="TYS75811.1"/>
    <property type="molecule type" value="Genomic_DNA"/>
</dbReference>
<dbReference type="PANTHER" id="PTHR30032:SF8">
    <property type="entry name" value="GERMINATION-SPECIFIC N-ACETYLMURAMOYL-L-ALANINE AMIDASE"/>
    <property type="match status" value="1"/>
</dbReference>
<dbReference type="Gene3D" id="1.10.530.10">
    <property type="match status" value="1"/>
</dbReference>
<keyword evidence="1" id="KW-0732">Signal</keyword>
<dbReference type="AlphaFoldDB" id="A0A5D4TLW8"/>
<dbReference type="InterPro" id="IPR007253">
    <property type="entry name" value="Cell_wall-bd_2"/>
</dbReference>
<feature type="chain" id="PRO_5022834123" evidence="1">
    <location>
        <begin position="29"/>
        <end position="620"/>
    </location>
</feature>
<dbReference type="Pfam" id="PF01464">
    <property type="entry name" value="SLT"/>
    <property type="match status" value="1"/>
</dbReference>
<evidence type="ECO:0000256" key="1">
    <source>
        <dbReference type="SAM" id="SignalP"/>
    </source>
</evidence>
<name>A0A5D4TLW8_9BACI</name>
<evidence type="ECO:0000313" key="4">
    <source>
        <dbReference type="Proteomes" id="UP000325054"/>
    </source>
</evidence>
<dbReference type="PANTHER" id="PTHR30032">
    <property type="entry name" value="N-ACETYLMURAMOYL-L-ALANINE AMIDASE-RELATED"/>
    <property type="match status" value="1"/>
</dbReference>
<dbReference type="InterPro" id="IPR023346">
    <property type="entry name" value="Lysozyme-like_dom_sf"/>
</dbReference>
<proteinExistence type="predicted"/>
<organism evidence="3 4">
    <name type="scientific">Rossellomorea aquimaris</name>
    <dbReference type="NCBI Taxonomy" id="189382"/>
    <lineage>
        <taxon>Bacteria</taxon>
        <taxon>Bacillati</taxon>
        <taxon>Bacillota</taxon>
        <taxon>Bacilli</taxon>
        <taxon>Bacillales</taxon>
        <taxon>Bacillaceae</taxon>
        <taxon>Rossellomorea</taxon>
    </lineage>
</organism>